<dbReference type="GO" id="GO:0004190">
    <property type="term" value="F:aspartic-type endopeptidase activity"/>
    <property type="evidence" value="ECO:0007669"/>
    <property type="project" value="InterPro"/>
</dbReference>
<reference evidence="3" key="1">
    <citation type="submission" date="2018-04" db="EMBL/GenBank/DDBJ databases">
        <title>WGS assembly of Panicum hallii.</title>
        <authorList>
            <person name="Lovell J."/>
            <person name="Jenkins J."/>
            <person name="Lowry D."/>
            <person name="Mamidi S."/>
            <person name="Sreedasyam A."/>
            <person name="Weng X."/>
            <person name="Barry K."/>
            <person name="Bonette J."/>
            <person name="Campitelli B."/>
            <person name="Daum C."/>
            <person name="Gordon S."/>
            <person name="Gould B."/>
            <person name="Lipzen A."/>
            <person name="Macqueen A."/>
            <person name="Palacio-Mejia J."/>
            <person name="Plott C."/>
            <person name="Shakirov E."/>
            <person name="Shu S."/>
            <person name="Yoshinaga Y."/>
            <person name="Zane M."/>
            <person name="Rokhsar D."/>
            <person name="Grimwood J."/>
            <person name="Schmutz J."/>
            <person name="Juenger T."/>
        </authorList>
    </citation>
    <scope>NUCLEOTIDE SEQUENCE [LARGE SCALE GENOMIC DNA]</scope>
    <source>
        <strain evidence="3">FIL2</strain>
    </source>
</reference>
<dbReference type="PANTHER" id="PTHR13683">
    <property type="entry name" value="ASPARTYL PROTEASES"/>
    <property type="match status" value="1"/>
</dbReference>
<gene>
    <name evidence="3" type="ORF">PAHAL_4G230800</name>
</gene>
<name>A0A2T8JDS1_9POAL</name>
<dbReference type="Proteomes" id="UP000243499">
    <property type="component" value="Chromosome 4"/>
</dbReference>
<evidence type="ECO:0000256" key="1">
    <source>
        <dbReference type="ARBA" id="ARBA00007447"/>
    </source>
</evidence>
<feature type="domain" description="Peptidase A1" evidence="2">
    <location>
        <begin position="1"/>
        <end position="291"/>
    </location>
</feature>
<protein>
    <recommendedName>
        <fullName evidence="2">Peptidase A1 domain-containing protein</fullName>
    </recommendedName>
</protein>
<dbReference type="Gramene" id="PVH48058">
    <property type="protein sequence ID" value="PVH48058"/>
    <property type="gene ID" value="PAHAL_4G230800"/>
</dbReference>
<dbReference type="Gene3D" id="2.40.70.10">
    <property type="entry name" value="Acid Proteases"/>
    <property type="match status" value="2"/>
</dbReference>
<dbReference type="InterPro" id="IPR001461">
    <property type="entry name" value="Aspartic_peptidase_A1"/>
</dbReference>
<dbReference type="InterPro" id="IPR033121">
    <property type="entry name" value="PEPTIDASE_A1"/>
</dbReference>
<dbReference type="SUPFAM" id="SSF50630">
    <property type="entry name" value="Acid proteases"/>
    <property type="match status" value="1"/>
</dbReference>
<dbReference type="PANTHER" id="PTHR13683:SF638">
    <property type="entry name" value="ASPARTIC PROTEINASE NEPENTHESIN-2"/>
    <property type="match status" value="1"/>
</dbReference>
<dbReference type="EMBL" id="CM008049">
    <property type="protein sequence ID" value="PVH48058.1"/>
    <property type="molecule type" value="Genomic_DNA"/>
</dbReference>
<sequence>MDFDTLRSGTSTLRCKPCRGGAAPCDPAFDPGRTSSFARVACGPECPSPLCDGSGCSFNLTYSNHSVAVNGTFIKDTLTLSPSVTVASFVLACVDVDNMHITALSRLLDLSRTSATSSRGFLSIGGALPDFSSVQAGSTPLVVDNPRYKNSYIVKLDGINVGGTELPATESNLAALEVGTSFTFFPPAIYSALRDEFRKQMSKYRPAPPYLMLDTCYNFTGLPAFDGPGGATLQPDVDQMMYFVDGDDSFNYVCLAFAALPEDFPYTVIGNRAQQTVEVVYDVGGGKVGFIQGSC</sequence>
<evidence type="ECO:0000313" key="3">
    <source>
        <dbReference type="EMBL" id="PVH48058.1"/>
    </source>
</evidence>
<dbReference type="GO" id="GO:0006508">
    <property type="term" value="P:proteolysis"/>
    <property type="evidence" value="ECO:0007669"/>
    <property type="project" value="InterPro"/>
</dbReference>
<dbReference type="PROSITE" id="PS51767">
    <property type="entry name" value="PEPTIDASE_A1"/>
    <property type="match status" value="1"/>
</dbReference>
<comment type="similarity">
    <text evidence="1">Belongs to the peptidase A1 family.</text>
</comment>
<accession>A0A2T8JDS1</accession>
<dbReference type="InterPro" id="IPR032861">
    <property type="entry name" value="TAXi_N"/>
</dbReference>
<organism evidence="3">
    <name type="scientific">Panicum hallii</name>
    <dbReference type="NCBI Taxonomy" id="206008"/>
    <lineage>
        <taxon>Eukaryota</taxon>
        <taxon>Viridiplantae</taxon>
        <taxon>Streptophyta</taxon>
        <taxon>Embryophyta</taxon>
        <taxon>Tracheophyta</taxon>
        <taxon>Spermatophyta</taxon>
        <taxon>Magnoliopsida</taxon>
        <taxon>Liliopsida</taxon>
        <taxon>Poales</taxon>
        <taxon>Poaceae</taxon>
        <taxon>PACMAD clade</taxon>
        <taxon>Panicoideae</taxon>
        <taxon>Panicodae</taxon>
        <taxon>Paniceae</taxon>
        <taxon>Panicinae</taxon>
        <taxon>Panicum</taxon>
        <taxon>Panicum sect. Panicum</taxon>
    </lineage>
</organism>
<evidence type="ECO:0000259" key="2">
    <source>
        <dbReference type="PROSITE" id="PS51767"/>
    </source>
</evidence>
<dbReference type="InterPro" id="IPR032799">
    <property type="entry name" value="TAXi_C"/>
</dbReference>
<proteinExistence type="inferred from homology"/>
<dbReference type="AlphaFoldDB" id="A0A2T8JDS1"/>
<dbReference type="InterPro" id="IPR021109">
    <property type="entry name" value="Peptidase_aspartic_dom_sf"/>
</dbReference>
<dbReference type="Pfam" id="PF14543">
    <property type="entry name" value="TAXi_N"/>
    <property type="match status" value="1"/>
</dbReference>
<dbReference type="Pfam" id="PF14541">
    <property type="entry name" value="TAXi_C"/>
    <property type="match status" value="1"/>
</dbReference>